<sequence>MAKVVISGYYGFDNLGDEAVLFSILKTLRELNVGLRIDVLSNQPGQTAEVYKVSAHNRWKLREIYRALKDSDMLISGGGSLLQDVTGLKSLLYYLGVILLARMLGKPVFFYAQGIGPVNSGPGRLLMRLVVNGVQRITVRDELSCRDLQDMKITRPEIRVTADPVLGLEQRFVDDEAGRKILEQAGVNLSKEKKLIGVSPREWQGLSEYKQVLAALCDKLSRVGFQVVFLPMHYPDDLKTSQEIVSLMEQPATVLTGNYSVADTAALIANMDLLVGMRLHALILAAVMGVPPVAISYDPKIDRFMNLLGREAAINVAEPDFDCLWEDVQTIICDPWVAREELVQEVEPLRQRARESAVMALQVLDRHLRGDRKAATYI</sequence>
<dbReference type="InterPro" id="IPR007345">
    <property type="entry name" value="Polysacch_pyruvyl_Trfase"/>
</dbReference>
<evidence type="ECO:0000259" key="1">
    <source>
        <dbReference type="Pfam" id="PF04230"/>
    </source>
</evidence>
<dbReference type="PANTHER" id="PTHR36836">
    <property type="entry name" value="COLANIC ACID BIOSYNTHESIS PROTEIN WCAK"/>
    <property type="match status" value="1"/>
</dbReference>
<dbReference type="PANTHER" id="PTHR36836:SF1">
    <property type="entry name" value="COLANIC ACID BIOSYNTHESIS PROTEIN WCAK"/>
    <property type="match status" value="1"/>
</dbReference>
<proteinExistence type="predicted"/>
<keyword evidence="2" id="KW-0808">Transferase</keyword>
<evidence type="ECO:0000313" key="3">
    <source>
        <dbReference type="Proteomes" id="UP001172911"/>
    </source>
</evidence>
<evidence type="ECO:0000313" key="2">
    <source>
        <dbReference type="EMBL" id="MDO7789047.1"/>
    </source>
</evidence>
<dbReference type="Proteomes" id="UP001172911">
    <property type="component" value="Unassembled WGS sequence"/>
</dbReference>
<dbReference type="Pfam" id="PF04230">
    <property type="entry name" value="PS_pyruv_trans"/>
    <property type="match status" value="1"/>
</dbReference>
<dbReference type="EMBL" id="JARPTC010000032">
    <property type="protein sequence ID" value="MDO7789047.1"/>
    <property type="molecule type" value="Genomic_DNA"/>
</dbReference>
<organism evidence="2 3">
    <name type="scientific">Desulforamulus aquiferis</name>
    <dbReference type="NCBI Taxonomy" id="1397668"/>
    <lineage>
        <taxon>Bacteria</taxon>
        <taxon>Bacillati</taxon>
        <taxon>Bacillota</taxon>
        <taxon>Clostridia</taxon>
        <taxon>Eubacteriales</taxon>
        <taxon>Peptococcaceae</taxon>
        <taxon>Desulforamulus</taxon>
    </lineage>
</organism>
<dbReference type="GO" id="GO:0016740">
    <property type="term" value="F:transferase activity"/>
    <property type="evidence" value="ECO:0007669"/>
    <property type="project" value="UniProtKB-KW"/>
</dbReference>
<protein>
    <submittedName>
        <fullName evidence="2">Polysaccharide pyruvyl transferase CsaB</fullName>
    </submittedName>
</protein>
<reference evidence="2" key="2">
    <citation type="submission" date="2023-03" db="EMBL/GenBank/DDBJ databases">
        <authorList>
            <person name="Zhang Z."/>
        </authorList>
    </citation>
    <scope>NUCLEOTIDE SEQUENCE</scope>
    <source>
        <strain evidence="2">DSA</strain>
    </source>
</reference>
<dbReference type="RefSeq" id="WP_304545526.1">
    <property type="nucleotide sequence ID" value="NZ_JARPTC010000032.1"/>
</dbReference>
<keyword evidence="3" id="KW-1185">Reference proteome</keyword>
<comment type="caution">
    <text evidence="2">The sequence shown here is derived from an EMBL/GenBank/DDBJ whole genome shotgun (WGS) entry which is preliminary data.</text>
</comment>
<dbReference type="InterPro" id="IPR019896">
    <property type="entry name" value="Polysacch_pyruvyl_Trfase_CsaB"/>
</dbReference>
<accession>A0AAW7ZH75</accession>
<gene>
    <name evidence="2" type="primary">csaB</name>
    <name evidence="2" type="ORF">P6N53_17695</name>
</gene>
<reference evidence="2" key="1">
    <citation type="journal article" date="2023" name="J. Hazard. Mater.">
        <title>Anaerobic biodegradation of pyrene and benzo[a]pyrene by a new sulfate-reducing Desulforamulus aquiferis strain DSA.</title>
        <authorList>
            <person name="Zhang Z."/>
            <person name="Sun J."/>
            <person name="Gong X."/>
            <person name="Wang C."/>
            <person name="Wang H."/>
        </authorList>
    </citation>
    <scope>NUCLEOTIDE SEQUENCE</scope>
    <source>
        <strain evidence="2">DSA</strain>
    </source>
</reference>
<dbReference type="NCBIfam" id="TIGR03609">
    <property type="entry name" value="S_layer_CsaB"/>
    <property type="match status" value="1"/>
</dbReference>
<dbReference type="Gene3D" id="3.40.50.2000">
    <property type="entry name" value="Glycogen Phosphorylase B"/>
    <property type="match status" value="1"/>
</dbReference>
<dbReference type="AlphaFoldDB" id="A0AAW7ZH75"/>
<feature type="domain" description="Polysaccharide pyruvyl transferase" evidence="1">
    <location>
        <begin position="14"/>
        <end position="299"/>
    </location>
</feature>
<name>A0AAW7ZH75_9FIRM</name>
<dbReference type="SUPFAM" id="SSF53756">
    <property type="entry name" value="UDP-Glycosyltransferase/glycogen phosphorylase"/>
    <property type="match status" value="1"/>
</dbReference>